<keyword evidence="1" id="KW-0472">Membrane</keyword>
<keyword evidence="1" id="KW-0812">Transmembrane</keyword>
<feature type="transmembrane region" description="Helical" evidence="1">
    <location>
        <begin position="50"/>
        <end position="70"/>
    </location>
</feature>
<reference evidence="2 3" key="1">
    <citation type="submission" date="2019-11" db="EMBL/GenBank/DDBJ databases">
        <title>Novel species isolated from a subtropical stream in China.</title>
        <authorList>
            <person name="Lu H."/>
        </authorList>
    </citation>
    <scope>NUCLEOTIDE SEQUENCE [LARGE SCALE GENOMIC DNA]</scope>
    <source>
        <strain evidence="2 3">FT25W</strain>
    </source>
</reference>
<evidence type="ECO:0000313" key="3">
    <source>
        <dbReference type="Proteomes" id="UP000481037"/>
    </source>
</evidence>
<name>A0A6L5QDR9_9BURK</name>
<feature type="transmembrane region" description="Helical" evidence="1">
    <location>
        <begin position="21"/>
        <end position="44"/>
    </location>
</feature>
<dbReference type="AlphaFoldDB" id="A0A6L5QDR9"/>
<sequence length="83" mass="9122">MNQAAALIDEIFQALTQMLRYALRLIGRMSPPALLGAALVLAFICSILPLAIVLFAFFMLIKIAVGACVIGRRRANRPQEHVE</sequence>
<organism evidence="2 3">
    <name type="scientific">Duganella alba</name>
    <dbReference type="NCBI Taxonomy" id="2666081"/>
    <lineage>
        <taxon>Bacteria</taxon>
        <taxon>Pseudomonadati</taxon>
        <taxon>Pseudomonadota</taxon>
        <taxon>Betaproteobacteria</taxon>
        <taxon>Burkholderiales</taxon>
        <taxon>Oxalobacteraceae</taxon>
        <taxon>Telluria group</taxon>
        <taxon>Duganella</taxon>
    </lineage>
</organism>
<proteinExistence type="predicted"/>
<keyword evidence="3" id="KW-1185">Reference proteome</keyword>
<dbReference type="EMBL" id="WKJM01000005">
    <property type="protein sequence ID" value="MRX07809.1"/>
    <property type="molecule type" value="Genomic_DNA"/>
</dbReference>
<dbReference type="RefSeq" id="WP_154362336.1">
    <property type="nucleotide sequence ID" value="NZ_WKJM01000005.1"/>
</dbReference>
<comment type="caution">
    <text evidence="2">The sequence shown here is derived from an EMBL/GenBank/DDBJ whole genome shotgun (WGS) entry which is preliminary data.</text>
</comment>
<keyword evidence="1" id="KW-1133">Transmembrane helix</keyword>
<dbReference type="Proteomes" id="UP000481037">
    <property type="component" value="Unassembled WGS sequence"/>
</dbReference>
<evidence type="ECO:0000256" key="1">
    <source>
        <dbReference type="SAM" id="Phobius"/>
    </source>
</evidence>
<accession>A0A6L5QDR9</accession>
<protein>
    <submittedName>
        <fullName evidence="2">Uncharacterized protein</fullName>
    </submittedName>
</protein>
<evidence type="ECO:0000313" key="2">
    <source>
        <dbReference type="EMBL" id="MRX07809.1"/>
    </source>
</evidence>
<gene>
    <name evidence="2" type="ORF">GJ697_08200</name>
</gene>